<dbReference type="Pfam" id="PF13581">
    <property type="entry name" value="HATPase_c_2"/>
    <property type="match status" value="1"/>
</dbReference>
<dbReference type="InterPro" id="IPR036890">
    <property type="entry name" value="HATPase_C_sf"/>
</dbReference>
<dbReference type="RefSeq" id="WP_111495421.1">
    <property type="nucleotide sequence ID" value="NZ_CP031264.1"/>
</dbReference>
<sequence length="163" mass="17070">MTADTAIYPATVLPTGPDDDRTNAGTFATCALSGDVLAAGVARHFTRSTLCGWEMDALVDNVEVIVSEMLSNAIRHGLTGSRDLAVAGTPNLVGLGLLRRGRTVVCAVSDPSTDVPVVREPDYFSECGRGLHLIDSLSESWGWTPPNHAGKAVWATVSASDCG</sequence>
<dbReference type="GO" id="GO:0004674">
    <property type="term" value="F:protein serine/threonine kinase activity"/>
    <property type="evidence" value="ECO:0007669"/>
    <property type="project" value="UniProtKB-KW"/>
</dbReference>
<dbReference type="GO" id="GO:0005524">
    <property type="term" value="F:ATP binding"/>
    <property type="evidence" value="ECO:0007669"/>
    <property type="project" value="UniProtKB-KW"/>
</dbReference>
<organism evidence="3 4">
    <name type="scientific">Peterkaempfera bronchialis</name>
    <dbReference type="NCBI Taxonomy" id="2126346"/>
    <lineage>
        <taxon>Bacteria</taxon>
        <taxon>Bacillati</taxon>
        <taxon>Actinomycetota</taxon>
        <taxon>Actinomycetes</taxon>
        <taxon>Kitasatosporales</taxon>
        <taxon>Streptomycetaceae</taxon>
        <taxon>Peterkaempfera</taxon>
    </lineage>
</organism>
<dbReference type="EMBL" id="CP031264">
    <property type="protein sequence ID" value="AXI79392.1"/>
    <property type="molecule type" value="Genomic_DNA"/>
</dbReference>
<reference evidence="4" key="1">
    <citation type="submission" date="2018-07" db="EMBL/GenBank/DDBJ databases">
        <title>Streptacidiphilus bronchialis DSM 106435 chromosome.</title>
        <authorList>
            <person name="Batra D."/>
            <person name="Gulvik C.A."/>
        </authorList>
    </citation>
    <scope>NUCLEOTIDE SEQUENCE [LARGE SCALE GENOMIC DNA]</scope>
    <source>
        <strain evidence="4">DSM 106435</strain>
    </source>
</reference>
<dbReference type="SUPFAM" id="SSF55874">
    <property type="entry name" value="ATPase domain of HSP90 chaperone/DNA topoisomerase II/histidine kinase"/>
    <property type="match status" value="1"/>
</dbReference>
<dbReference type="KEGG" id="stri:C7M71_020245"/>
<evidence type="ECO:0000313" key="3">
    <source>
        <dbReference type="EMBL" id="AXI79392.1"/>
    </source>
</evidence>
<dbReference type="InterPro" id="IPR003594">
    <property type="entry name" value="HATPase_dom"/>
</dbReference>
<dbReference type="AlphaFoldDB" id="A0A345T087"/>
<keyword evidence="3" id="KW-0547">Nucleotide-binding</keyword>
<keyword evidence="3" id="KW-0067">ATP-binding</keyword>
<dbReference type="PANTHER" id="PTHR35526:SF3">
    <property type="entry name" value="ANTI-SIGMA-F FACTOR RSBW"/>
    <property type="match status" value="1"/>
</dbReference>
<dbReference type="InterPro" id="IPR050267">
    <property type="entry name" value="Anti-sigma-factor_SerPK"/>
</dbReference>
<feature type="domain" description="Histidine kinase/HSP90-like ATPase" evidence="2">
    <location>
        <begin position="42"/>
        <end position="155"/>
    </location>
</feature>
<dbReference type="CDD" id="cd16936">
    <property type="entry name" value="HATPase_RsbW-like"/>
    <property type="match status" value="1"/>
</dbReference>
<evidence type="ECO:0000256" key="1">
    <source>
        <dbReference type="ARBA" id="ARBA00022527"/>
    </source>
</evidence>
<dbReference type="Gene3D" id="3.30.565.10">
    <property type="entry name" value="Histidine kinase-like ATPase, C-terminal domain"/>
    <property type="match status" value="1"/>
</dbReference>
<evidence type="ECO:0000313" key="4">
    <source>
        <dbReference type="Proteomes" id="UP000249340"/>
    </source>
</evidence>
<keyword evidence="1" id="KW-0723">Serine/threonine-protein kinase</keyword>
<dbReference type="OrthoDB" id="3867457at2"/>
<accession>A0A345T087</accession>
<dbReference type="PANTHER" id="PTHR35526">
    <property type="entry name" value="ANTI-SIGMA-F FACTOR RSBW-RELATED"/>
    <property type="match status" value="1"/>
</dbReference>
<name>A0A345T087_9ACTN</name>
<keyword evidence="1" id="KW-0808">Transferase</keyword>
<evidence type="ECO:0000259" key="2">
    <source>
        <dbReference type="Pfam" id="PF13581"/>
    </source>
</evidence>
<keyword evidence="1" id="KW-0418">Kinase</keyword>
<dbReference type="Proteomes" id="UP000249340">
    <property type="component" value="Chromosome"/>
</dbReference>
<proteinExistence type="predicted"/>
<gene>
    <name evidence="3" type="ORF">C7M71_020245</name>
</gene>
<protein>
    <submittedName>
        <fullName evidence="3">ATP-binding protein</fullName>
    </submittedName>
</protein>
<keyword evidence="4" id="KW-1185">Reference proteome</keyword>